<name>A0ABU1AQI7_9BACT</name>
<feature type="domain" description="LysM" evidence="3">
    <location>
        <begin position="152"/>
        <end position="197"/>
    </location>
</feature>
<dbReference type="CDD" id="cd00118">
    <property type="entry name" value="LysM"/>
    <property type="match status" value="1"/>
</dbReference>
<feature type="chain" id="PRO_5045449747" evidence="2">
    <location>
        <begin position="25"/>
        <end position="201"/>
    </location>
</feature>
<dbReference type="Proteomes" id="UP001225316">
    <property type="component" value="Unassembled WGS sequence"/>
</dbReference>
<sequence length="201" mass="22065">MIKSFILALMCLCTFCSFVTPALAQDNLRVTVANLNQDVSLLAQNLKTLRLEIEELHRENARLRSQVAAASSNRDTEAQITNLASAIETLRREYRAADEAQKQQILTEVNRQVGALASESQAAINSIAKAVDSQPQVSAPVHFSDDFPKTGKPYVVRSGDTLSKIARDHGSTIKHIQNANKIVNPSRDLKVGETIFIPIAQ</sequence>
<dbReference type="SUPFAM" id="SSF54106">
    <property type="entry name" value="LysM domain"/>
    <property type="match status" value="1"/>
</dbReference>
<evidence type="ECO:0000313" key="4">
    <source>
        <dbReference type="EMBL" id="MDQ8206416.1"/>
    </source>
</evidence>
<keyword evidence="2" id="KW-0732">Signal</keyword>
<dbReference type="PROSITE" id="PS51782">
    <property type="entry name" value="LYSM"/>
    <property type="match status" value="1"/>
</dbReference>
<dbReference type="Gene3D" id="3.10.350.10">
    <property type="entry name" value="LysM domain"/>
    <property type="match status" value="1"/>
</dbReference>
<comment type="caution">
    <text evidence="4">The sequence shown here is derived from an EMBL/GenBank/DDBJ whole genome shotgun (WGS) entry which is preliminary data.</text>
</comment>
<protein>
    <submittedName>
        <fullName evidence="4">LysM peptidoglycan-binding domain-containing protein</fullName>
    </submittedName>
</protein>
<gene>
    <name evidence="4" type="ORF">QEH52_02770</name>
</gene>
<dbReference type="SMART" id="SM00257">
    <property type="entry name" value="LysM"/>
    <property type="match status" value="1"/>
</dbReference>
<reference evidence="4 5" key="1">
    <citation type="submission" date="2023-04" db="EMBL/GenBank/DDBJ databases">
        <title>A novel bacteria isolated from coastal sediment.</title>
        <authorList>
            <person name="Liu X.-J."/>
            <person name="Du Z.-J."/>
        </authorList>
    </citation>
    <scope>NUCLEOTIDE SEQUENCE [LARGE SCALE GENOMIC DNA]</scope>
    <source>
        <strain evidence="4 5">SDUM461003</strain>
    </source>
</reference>
<dbReference type="RefSeq" id="WP_308948484.1">
    <property type="nucleotide sequence ID" value="NZ_JARXHW010000004.1"/>
</dbReference>
<proteinExistence type="predicted"/>
<feature type="signal peptide" evidence="2">
    <location>
        <begin position="1"/>
        <end position="24"/>
    </location>
</feature>
<dbReference type="InterPro" id="IPR036779">
    <property type="entry name" value="LysM_dom_sf"/>
</dbReference>
<evidence type="ECO:0000256" key="2">
    <source>
        <dbReference type="SAM" id="SignalP"/>
    </source>
</evidence>
<organism evidence="4 5">
    <name type="scientific">Thalassobacterium maritimum</name>
    <dbReference type="NCBI Taxonomy" id="3041265"/>
    <lineage>
        <taxon>Bacteria</taxon>
        <taxon>Pseudomonadati</taxon>
        <taxon>Verrucomicrobiota</taxon>
        <taxon>Opitutia</taxon>
        <taxon>Puniceicoccales</taxon>
        <taxon>Coraliomargaritaceae</taxon>
        <taxon>Thalassobacterium</taxon>
    </lineage>
</organism>
<accession>A0ABU1AQI7</accession>
<evidence type="ECO:0000259" key="3">
    <source>
        <dbReference type="PROSITE" id="PS51782"/>
    </source>
</evidence>
<dbReference type="EMBL" id="JARXHW010000004">
    <property type="protein sequence ID" value="MDQ8206416.1"/>
    <property type="molecule type" value="Genomic_DNA"/>
</dbReference>
<keyword evidence="5" id="KW-1185">Reference proteome</keyword>
<dbReference type="Pfam" id="PF01476">
    <property type="entry name" value="LysM"/>
    <property type="match status" value="1"/>
</dbReference>
<evidence type="ECO:0000256" key="1">
    <source>
        <dbReference type="SAM" id="Coils"/>
    </source>
</evidence>
<evidence type="ECO:0000313" key="5">
    <source>
        <dbReference type="Proteomes" id="UP001225316"/>
    </source>
</evidence>
<keyword evidence="1" id="KW-0175">Coiled coil</keyword>
<feature type="coiled-coil region" evidence="1">
    <location>
        <begin position="32"/>
        <end position="103"/>
    </location>
</feature>
<dbReference type="InterPro" id="IPR018392">
    <property type="entry name" value="LysM"/>
</dbReference>